<protein>
    <submittedName>
        <fullName evidence="1">12861_t:CDS:1</fullName>
    </submittedName>
</protein>
<accession>A0ACA9NUX5</accession>
<name>A0ACA9NUX5_9GLOM</name>
<feature type="non-terminal residue" evidence="1">
    <location>
        <position position="1"/>
    </location>
</feature>
<evidence type="ECO:0000313" key="2">
    <source>
        <dbReference type="Proteomes" id="UP000789702"/>
    </source>
</evidence>
<gene>
    <name evidence="1" type="ORF">DHETER_LOCUS10099</name>
</gene>
<keyword evidence="2" id="KW-1185">Reference proteome</keyword>
<organism evidence="1 2">
    <name type="scientific">Dentiscutata heterogama</name>
    <dbReference type="NCBI Taxonomy" id="1316150"/>
    <lineage>
        <taxon>Eukaryota</taxon>
        <taxon>Fungi</taxon>
        <taxon>Fungi incertae sedis</taxon>
        <taxon>Mucoromycota</taxon>
        <taxon>Glomeromycotina</taxon>
        <taxon>Glomeromycetes</taxon>
        <taxon>Diversisporales</taxon>
        <taxon>Gigasporaceae</taxon>
        <taxon>Dentiscutata</taxon>
    </lineage>
</organism>
<sequence>LSVLLVQKDDQENKYIVAYTSYGLTKAKRNYTTTKHKYLVNL</sequence>
<comment type="caution">
    <text evidence="1">The sequence shown here is derived from an EMBL/GenBank/DDBJ whole genome shotgun (WGS) entry which is preliminary data.</text>
</comment>
<evidence type="ECO:0000313" key="1">
    <source>
        <dbReference type="EMBL" id="CAG8669092.1"/>
    </source>
</evidence>
<dbReference type="Proteomes" id="UP000789702">
    <property type="component" value="Unassembled WGS sequence"/>
</dbReference>
<reference evidence="1" key="1">
    <citation type="submission" date="2021-06" db="EMBL/GenBank/DDBJ databases">
        <authorList>
            <person name="Kallberg Y."/>
            <person name="Tangrot J."/>
            <person name="Rosling A."/>
        </authorList>
    </citation>
    <scope>NUCLEOTIDE SEQUENCE</scope>
    <source>
        <strain evidence="1">IL203A</strain>
    </source>
</reference>
<dbReference type="EMBL" id="CAJVPU010018972">
    <property type="protein sequence ID" value="CAG8669092.1"/>
    <property type="molecule type" value="Genomic_DNA"/>
</dbReference>
<proteinExistence type="predicted"/>